<dbReference type="PROSITE" id="PS50086">
    <property type="entry name" value="TBC_RABGAP"/>
    <property type="match status" value="1"/>
</dbReference>
<dbReference type="Pfam" id="PF00566">
    <property type="entry name" value="RabGAP-TBC"/>
    <property type="match status" value="1"/>
</dbReference>
<keyword evidence="3" id="KW-1185">Reference proteome</keyword>
<dbReference type="Proteomes" id="UP000285301">
    <property type="component" value="Unassembled WGS sequence"/>
</dbReference>
<dbReference type="SUPFAM" id="SSF47923">
    <property type="entry name" value="Ypt/Rab-GAP domain of gyp1p"/>
    <property type="match status" value="1"/>
</dbReference>
<proteinExistence type="predicted"/>
<dbReference type="InterPro" id="IPR035969">
    <property type="entry name" value="Rab-GAP_TBC_sf"/>
</dbReference>
<dbReference type="PANTHER" id="PTHR13399">
    <property type="entry name" value="TRANSLOCON-ASSOCIATED PROTEIN TRAP , GAMMA SUBUNIT"/>
    <property type="match status" value="1"/>
</dbReference>
<name>A0A3S3RM22_9ACAR</name>
<comment type="caution">
    <text evidence="2">The sequence shown here is derived from an EMBL/GenBank/DDBJ whole genome shotgun (WGS) entry which is preliminary data.</text>
</comment>
<sequence length="141" mass="15993">MRFSVEPYPGDSGFSQWHDAMRMVARLAGGIPNEFRNKLWSTLANRHIQSRKIRWSSTLKFCLNEKSNPDDEALGEQIVKDLHRTGCSLFSGEDSEQNQALLKQVLLAFARWNKDVGYCQGFNMLAAIILEVMNGDVEDAL</sequence>
<organism evidence="2 3">
    <name type="scientific">Dinothrombium tinctorium</name>
    <dbReference type="NCBI Taxonomy" id="1965070"/>
    <lineage>
        <taxon>Eukaryota</taxon>
        <taxon>Metazoa</taxon>
        <taxon>Ecdysozoa</taxon>
        <taxon>Arthropoda</taxon>
        <taxon>Chelicerata</taxon>
        <taxon>Arachnida</taxon>
        <taxon>Acari</taxon>
        <taxon>Acariformes</taxon>
        <taxon>Trombidiformes</taxon>
        <taxon>Prostigmata</taxon>
        <taxon>Anystina</taxon>
        <taxon>Parasitengona</taxon>
        <taxon>Trombidioidea</taxon>
        <taxon>Trombidiidae</taxon>
        <taxon>Dinothrombium</taxon>
    </lineage>
</organism>
<dbReference type="InterPro" id="IPR000195">
    <property type="entry name" value="Rab-GAP-TBC_dom"/>
</dbReference>
<evidence type="ECO:0000259" key="1">
    <source>
        <dbReference type="PROSITE" id="PS50086"/>
    </source>
</evidence>
<dbReference type="Gene3D" id="1.10.8.270">
    <property type="entry name" value="putative rabgap domain of human tbc1 domain family member 14 like domains"/>
    <property type="match status" value="1"/>
</dbReference>
<dbReference type="AlphaFoldDB" id="A0A3S3RM22"/>
<protein>
    <submittedName>
        <fullName evidence="2">TBC1 domain family member 30-like protein</fullName>
    </submittedName>
</protein>
<feature type="non-terminal residue" evidence="2">
    <location>
        <position position="141"/>
    </location>
</feature>
<evidence type="ECO:0000313" key="3">
    <source>
        <dbReference type="Proteomes" id="UP000285301"/>
    </source>
</evidence>
<feature type="domain" description="Rab-GAP TBC" evidence="1">
    <location>
        <begin position="30"/>
        <end position="141"/>
    </location>
</feature>
<gene>
    <name evidence="2" type="ORF">B4U79_11405</name>
</gene>
<evidence type="ECO:0000313" key="2">
    <source>
        <dbReference type="EMBL" id="RWS01736.1"/>
    </source>
</evidence>
<dbReference type="STRING" id="1965070.A0A3S3RM22"/>
<dbReference type="EMBL" id="NCKU01008710">
    <property type="protein sequence ID" value="RWS01736.1"/>
    <property type="molecule type" value="Genomic_DNA"/>
</dbReference>
<dbReference type="GO" id="GO:0005783">
    <property type="term" value="C:endoplasmic reticulum"/>
    <property type="evidence" value="ECO:0007669"/>
    <property type="project" value="TreeGrafter"/>
</dbReference>
<accession>A0A3S3RM22</accession>
<dbReference type="OrthoDB" id="289721at2759"/>
<dbReference type="PANTHER" id="PTHR13399:SF2">
    <property type="entry name" value="TRANSLOCON-ASSOCIATED PROTEIN SUBUNIT GAMMA"/>
    <property type="match status" value="1"/>
</dbReference>
<reference evidence="2 3" key="1">
    <citation type="journal article" date="2018" name="Gigascience">
        <title>Genomes of trombidid mites reveal novel predicted allergens and laterally-transferred genes associated with secondary metabolism.</title>
        <authorList>
            <person name="Dong X."/>
            <person name="Chaisiri K."/>
            <person name="Xia D."/>
            <person name="Armstrong S.D."/>
            <person name="Fang Y."/>
            <person name="Donnelly M.J."/>
            <person name="Kadowaki T."/>
            <person name="McGarry J.W."/>
            <person name="Darby A.C."/>
            <person name="Makepeace B.L."/>
        </authorList>
    </citation>
    <scope>NUCLEOTIDE SEQUENCE [LARGE SCALE GENOMIC DNA]</scope>
    <source>
        <strain evidence="2">UoL-WK</strain>
    </source>
</reference>